<keyword evidence="2" id="KW-1185">Reference proteome</keyword>
<organism evidence="1 2">
    <name type="scientific">Streptococcus panodentis</name>
    <dbReference type="NCBI Taxonomy" id="1581472"/>
    <lineage>
        <taxon>Bacteria</taxon>
        <taxon>Bacillati</taxon>
        <taxon>Bacillota</taxon>
        <taxon>Bacilli</taxon>
        <taxon>Lactobacillales</taxon>
        <taxon>Streptococcaceae</taxon>
        <taxon>Streptococcus</taxon>
    </lineage>
</organism>
<evidence type="ECO:0000313" key="1">
    <source>
        <dbReference type="EMBL" id="MBP2620177.1"/>
    </source>
</evidence>
<reference evidence="1 2" key="1">
    <citation type="submission" date="2018-05" db="EMBL/GenBank/DDBJ databases">
        <title>Draft genome sequence of Streptococcus panodentis CCUG 70867T.</title>
        <authorList>
            <person name="Salva-Serra F."/>
            <person name="Mendez V."/>
            <person name="Jaen-Luchoro D."/>
            <person name="Gonzales-Siles L."/>
            <person name="Karlsson R."/>
            <person name="Engstrom-Jakobsson H."/>
            <person name="Busquets A."/>
            <person name="Gomila M."/>
            <person name="Pineiro-Iglesias B."/>
            <person name="Bennasar-Figueras A."/>
            <person name="Seeger M."/>
            <person name="Moore E."/>
        </authorList>
    </citation>
    <scope>NUCLEOTIDE SEQUENCE [LARGE SCALE GENOMIC DNA]</scope>
    <source>
        <strain evidence="1 2">CCUG 70867</strain>
    </source>
</reference>
<dbReference type="EMBL" id="QFAY01000003">
    <property type="protein sequence ID" value="MBP2620177.1"/>
    <property type="molecule type" value="Genomic_DNA"/>
</dbReference>
<gene>
    <name evidence="1" type="ORF">DHL47_02265</name>
</gene>
<evidence type="ECO:0000313" key="2">
    <source>
        <dbReference type="Proteomes" id="UP001519349"/>
    </source>
</evidence>
<protein>
    <submittedName>
        <fullName evidence="1">Uncharacterized protein</fullName>
    </submittedName>
</protein>
<dbReference type="RefSeq" id="WP_128836918.1">
    <property type="nucleotide sequence ID" value="NZ_QFAY01000003.1"/>
</dbReference>
<proteinExistence type="predicted"/>
<sequence>MFITQSAIPPVKEYFSSSKTADLTEIKKTIERQIITNILAPILLSQKSDLQSQYDTLFTDIAKTIEESVQTAADQLDSSIKGQFSKKVVAALKENSQKYEAI</sequence>
<dbReference type="Proteomes" id="UP001519349">
    <property type="component" value="Unassembled WGS sequence"/>
</dbReference>
<name>A0ABS5AUC6_9STRE</name>
<accession>A0ABS5AUC6</accession>
<comment type="caution">
    <text evidence="1">The sequence shown here is derived from an EMBL/GenBank/DDBJ whole genome shotgun (WGS) entry which is preliminary data.</text>
</comment>